<comment type="caution">
    <text evidence="1">The sequence shown here is derived from an EMBL/GenBank/DDBJ whole genome shotgun (WGS) entry which is preliminary data.</text>
</comment>
<dbReference type="Proteomes" id="UP000627292">
    <property type="component" value="Unassembled WGS sequence"/>
</dbReference>
<reference evidence="1" key="1">
    <citation type="journal article" date="2014" name="Int. J. Syst. Evol. Microbiol.">
        <title>Complete genome sequence of Corynebacterium casei LMG S-19264T (=DSM 44701T), isolated from a smear-ripened cheese.</title>
        <authorList>
            <consortium name="US DOE Joint Genome Institute (JGI-PGF)"/>
            <person name="Walter F."/>
            <person name="Albersmeier A."/>
            <person name="Kalinowski J."/>
            <person name="Ruckert C."/>
        </authorList>
    </citation>
    <scope>NUCLEOTIDE SEQUENCE</scope>
    <source>
        <strain evidence="1">CGMCC 1.15290</strain>
    </source>
</reference>
<protein>
    <recommendedName>
        <fullName evidence="3">SMI1/KNR4 family protein</fullName>
    </recommendedName>
</protein>
<evidence type="ECO:0000313" key="2">
    <source>
        <dbReference type="Proteomes" id="UP000627292"/>
    </source>
</evidence>
<gene>
    <name evidence="1" type="ORF">GCM10011379_16430</name>
</gene>
<proteinExistence type="predicted"/>
<accession>A0A917IV07</accession>
<dbReference type="RefSeq" id="WP_188951549.1">
    <property type="nucleotide sequence ID" value="NZ_BMIB01000002.1"/>
</dbReference>
<name>A0A917IV07_9BACT</name>
<organism evidence="1 2">
    <name type="scientific">Filimonas zeae</name>
    <dbReference type="NCBI Taxonomy" id="1737353"/>
    <lineage>
        <taxon>Bacteria</taxon>
        <taxon>Pseudomonadati</taxon>
        <taxon>Bacteroidota</taxon>
        <taxon>Chitinophagia</taxon>
        <taxon>Chitinophagales</taxon>
        <taxon>Chitinophagaceae</taxon>
        <taxon>Filimonas</taxon>
    </lineage>
</organism>
<evidence type="ECO:0000313" key="1">
    <source>
        <dbReference type="EMBL" id="GGH64408.1"/>
    </source>
</evidence>
<reference evidence="1" key="2">
    <citation type="submission" date="2020-09" db="EMBL/GenBank/DDBJ databases">
        <authorList>
            <person name="Sun Q."/>
            <person name="Zhou Y."/>
        </authorList>
    </citation>
    <scope>NUCLEOTIDE SEQUENCE</scope>
    <source>
        <strain evidence="1">CGMCC 1.15290</strain>
    </source>
</reference>
<dbReference type="AlphaFoldDB" id="A0A917IV07"/>
<keyword evidence="2" id="KW-1185">Reference proteome</keyword>
<sequence length="171" mass="19010">MFNLTDNGLFLGSLAQRKQPPANLSIVPVTDTVYHAFLARCATSEITPDIILFGLEEAQKENACLRAHFPEVADIYWMAGRSGQGDEWFISPTTGTVLFYDHDTGEYTSEGFTDLAVSFDSFLLLAQVLCQLEQFLDAAEPDLNALKTAFTKELDTIRSGLAGDYPYNYFD</sequence>
<evidence type="ECO:0008006" key="3">
    <source>
        <dbReference type="Google" id="ProtNLM"/>
    </source>
</evidence>
<dbReference type="EMBL" id="BMIB01000002">
    <property type="protein sequence ID" value="GGH64408.1"/>
    <property type="molecule type" value="Genomic_DNA"/>
</dbReference>